<dbReference type="AlphaFoldDB" id="A0A9R1B1K5"/>
<dbReference type="PANTHER" id="PTHR11215:SF1">
    <property type="entry name" value="MYG1 EXONUCLEASE"/>
    <property type="match status" value="1"/>
</dbReference>
<keyword evidence="3" id="KW-1185">Reference proteome</keyword>
<dbReference type="Proteomes" id="UP000324705">
    <property type="component" value="Chromosome 6A"/>
</dbReference>
<dbReference type="GO" id="GO:0005634">
    <property type="term" value="C:nucleus"/>
    <property type="evidence" value="ECO:0007669"/>
    <property type="project" value="TreeGrafter"/>
</dbReference>
<dbReference type="OMA" id="FHCDEVV"/>
<organism evidence="2 3">
    <name type="scientific">Triticum turgidum subsp. durum</name>
    <name type="common">Durum wheat</name>
    <name type="synonym">Triticum durum</name>
    <dbReference type="NCBI Taxonomy" id="4567"/>
    <lineage>
        <taxon>Eukaryota</taxon>
        <taxon>Viridiplantae</taxon>
        <taxon>Streptophyta</taxon>
        <taxon>Embryophyta</taxon>
        <taxon>Tracheophyta</taxon>
        <taxon>Spermatophyta</taxon>
        <taxon>Magnoliopsida</taxon>
        <taxon>Liliopsida</taxon>
        <taxon>Poales</taxon>
        <taxon>Poaceae</taxon>
        <taxon>BOP clade</taxon>
        <taxon>Pooideae</taxon>
        <taxon>Triticodae</taxon>
        <taxon>Triticeae</taxon>
        <taxon>Triticinae</taxon>
        <taxon>Triticum</taxon>
    </lineage>
</organism>
<gene>
    <name evidence="2" type="ORF">TRITD_6Av1G167270</name>
</gene>
<evidence type="ECO:0000313" key="2">
    <source>
        <dbReference type="EMBL" id="VAI48131.1"/>
    </source>
</evidence>
<evidence type="ECO:0000256" key="1">
    <source>
        <dbReference type="ARBA" id="ARBA00010105"/>
    </source>
</evidence>
<dbReference type="PANTHER" id="PTHR11215">
    <property type="entry name" value="METAL DEPENDENT HYDROLASE - RELATED"/>
    <property type="match status" value="1"/>
</dbReference>
<name>A0A9R1B1K5_TRITD</name>
<evidence type="ECO:0000313" key="3">
    <source>
        <dbReference type="Proteomes" id="UP000324705"/>
    </source>
</evidence>
<proteinExistence type="inferred from homology"/>
<dbReference type="EMBL" id="LT934121">
    <property type="protein sequence ID" value="VAI48131.1"/>
    <property type="molecule type" value="Genomic_DNA"/>
</dbReference>
<protein>
    <recommendedName>
        <fullName evidence="4">Metal-dependent protein hydrolase</fullName>
    </recommendedName>
</protein>
<dbReference type="InterPro" id="IPR003226">
    <property type="entry name" value="MYG1_exonuclease"/>
</dbReference>
<dbReference type="GO" id="GO:0005737">
    <property type="term" value="C:cytoplasm"/>
    <property type="evidence" value="ECO:0007669"/>
    <property type="project" value="TreeGrafter"/>
</dbReference>
<dbReference type="Gramene" id="TRITD6Av1G167270.3">
    <property type="protein sequence ID" value="TRITD6Av1G167270.3"/>
    <property type="gene ID" value="TRITD6Av1G167270"/>
</dbReference>
<accession>A0A9R1B1K5</accession>
<dbReference type="Pfam" id="PF03690">
    <property type="entry name" value="MYG1_exonuc"/>
    <property type="match status" value="1"/>
</dbReference>
<sequence length="439" mass="49429">MPSIFFERFQCHRKEKRKGWAMRLADLPKAQNPLLKTLHLHTTPKPPQPIARTTIMLAACAWRLSQRAVTFLPRVRPQILNPFPMAAAAGATSPKRLRVYSSAAGDADSSNGAGNGRRVGTHNGSFHCDEALGCFLIRLTSQFAGADVVRTRDSQILDSLEAVLDVGGVYDPSRHRYDHHQKGFNEVFGHGFNTKLSSAGLVYKHFGKEIIAKELQLNEEHEDVHRVYLAIYKSFVEALDAIDNGINQYDTEQTPKYVNNTHLSSRVGRLNPDWTDPDQSPEKENAAFQKAMALAGSEFMESVRFHVKSWLPARSIVMECLLSRGNVDPSGEIMVLDRFCPWKLHLFELEQELKTDPLTKYVLYEDERSKGWRVQAVSVAPDRFESRKALPEKWRGMRDDELSKETGIPGCVFIHMSGFIGGNKTYEGALEMARAALKC</sequence>
<reference evidence="2 3" key="1">
    <citation type="submission" date="2017-09" db="EMBL/GenBank/DDBJ databases">
        <authorList>
            <consortium name="International Durum Wheat Genome Sequencing Consortium (IDWGSC)"/>
            <person name="Milanesi L."/>
        </authorList>
    </citation>
    <scope>NUCLEOTIDE SEQUENCE [LARGE SCALE GENOMIC DNA]</scope>
    <source>
        <strain evidence="3">cv. Svevo</strain>
    </source>
</reference>
<evidence type="ECO:0008006" key="4">
    <source>
        <dbReference type="Google" id="ProtNLM"/>
    </source>
</evidence>
<comment type="similarity">
    <text evidence="1">Belongs to the MYG1 family.</text>
</comment>